<sequence>MWPYLPWYPKLENPGCATVKCYHFSLNENVFMLACSQIVPCTMCSRCTMKNSRIGQT</sequence>
<keyword evidence="2" id="KW-1185">Reference proteome</keyword>
<protein>
    <submittedName>
        <fullName evidence="1">Uncharacterized protein</fullName>
    </submittedName>
</protein>
<dbReference type="EMBL" id="JAIZAY010000019">
    <property type="protein sequence ID" value="KAJ8023970.1"/>
    <property type="molecule type" value="Genomic_DNA"/>
</dbReference>
<reference evidence="1" key="1">
    <citation type="submission" date="2021-10" db="EMBL/GenBank/DDBJ databases">
        <title>Tropical sea cucumber genome reveals ecological adaptation and Cuvierian tubules defense mechanism.</title>
        <authorList>
            <person name="Chen T."/>
        </authorList>
    </citation>
    <scope>NUCLEOTIDE SEQUENCE</scope>
    <source>
        <strain evidence="1">Nanhai2018</strain>
        <tissue evidence="1">Muscle</tissue>
    </source>
</reference>
<evidence type="ECO:0000313" key="2">
    <source>
        <dbReference type="Proteomes" id="UP001152320"/>
    </source>
</evidence>
<organism evidence="1 2">
    <name type="scientific">Holothuria leucospilota</name>
    <name type="common">Black long sea cucumber</name>
    <name type="synonym">Mertensiothuria leucospilota</name>
    <dbReference type="NCBI Taxonomy" id="206669"/>
    <lineage>
        <taxon>Eukaryota</taxon>
        <taxon>Metazoa</taxon>
        <taxon>Echinodermata</taxon>
        <taxon>Eleutherozoa</taxon>
        <taxon>Echinozoa</taxon>
        <taxon>Holothuroidea</taxon>
        <taxon>Aspidochirotacea</taxon>
        <taxon>Aspidochirotida</taxon>
        <taxon>Holothuriidae</taxon>
        <taxon>Holothuria</taxon>
    </lineage>
</organism>
<accession>A0A9Q0YMC3</accession>
<comment type="caution">
    <text evidence="1">The sequence shown here is derived from an EMBL/GenBank/DDBJ whole genome shotgun (WGS) entry which is preliminary data.</text>
</comment>
<proteinExistence type="predicted"/>
<dbReference type="AlphaFoldDB" id="A0A9Q0YMC3"/>
<gene>
    <name evidence="1" type="ORF">HOLleu_36560</name>
</gene>
<evidence type="ECO:0000313" key="1">
    <source>
        <dbReference type="EMBL" id="KAJ8023970.1"/>
    </source>
</evidence>
<name>A0A9Q0YMC3_HOLLE</name>
<dbReference type="Proteomes" id="UP001152320">
    <property type="component" value="Chromosome 19"/>
</dbReference>